<evidence type="ECO:0000313" key="1">
    <source>
        <dbReference type="EMBL" id="OLV19556.1"/>
    </source>
</evidence>
<reference evidence="1 2" key="1">
    <citation type="submission" date="2017-01" db="EMBL/GenBank/DDBJ databases">
        <title>Genome Analysis of Deinococcus marmoris KOPRI26562.</title>
        <authorList>
            <person name="Kim J.H."/>
            <person name="Oh H.-M."/>
        </authorList>
    </citation>
    <scope>NUCLEOTIDE SEQUENCE [LARGE SCALE GENOMIC DNA]</scope>
    <source>
        <strain evidence="1 2">KOPRI26562</strain>
    </source>
</reference>
<name>A0A1U7P322_9DEIO</name>
<dbReference type="Proteomes" id="UP000186607">
    <property type="component" value="Unassembled WGS sequence"/>
</dbReference>
<dbReference type="RefSeq" id="WP_139322732.1">
    <property type="nucleotide sequence ID" value="NZ_MSTI01000028.1"/>
</dbReference>
<gene>
    <name evidence="1" type="ORF">BOO71_0002407</name>
</gene>
<evidence type="ECO:0000313" key="2">
    <source>
        <dbReference type="Proteomes" id="UP000186607"/>
    </source>
</evidence>
<dbReference type="EMBL" id="MSTI01000028">
    <property type="protein sequence ID" value="OLV19556.1"/>
    <property type="molecule type" value="Genomic_DNA"/>
</dbReference>
<protein>
    <submittedName>
        <fullName evidence="1">Uncharacterized protein</fullName>
    </submittedName>
</protein>
<proteinExistence type="predicted"/>
<comment type="caution">
    <text evidence="1">The sequence shown here is derived from an EMBL/GenBank/DDBJ whole genome shotgun (WGS) entry which is preliminary data.</text>
</comment>
<keyword evidence="2" id="KW-1185">Reference proteome</keyword>
<dbReference type="AlphaFoldDB" id="A0A1U7P322"/>
<sequence length="71" mass="7785">MKDNCMSAPAAVADWRAQAERDAGGKKIAVIAHRWNNGPWWCGLCLPGLPVIWLRADAFLAAPLSIIERLT</sequence>
<organism evidence="1 2">
    <name type="scientific">Deinococcus marmoris</name>
    <dbReference type="NCBI Taxonomy" id="249408"/>
    <lineage>
        <taxon>Bacteria</taxon>
        <taxon>Thermotogati</taxon>
        <taxon>Deinococcota</taxon>
        <taxon>Deinococci</taxon>
        <taxon>Deinococcales</taxon>
        <taxon>Deinococcaceae</taxon>
        <taxon>Deinococcus</taxon>
    </lineage>
</organism>
<accession>A0A1U7P322</accession>